<reference evidence="3 4" key="1">
    <citation type="submission" date="2019-03" db="EMBL/GenBank/DDBJ databases">
        <authorList>
            <person name="Gaulin E."/>
            <person name="Dumas B."/>
        </authorList>
    </citation>
    <scope>NUCLEOTIDE SEQUENCE [LARGE SCALE GENOMIC DNA]</scope>
    <source>
        <strain evidence="3">CBS 568.67</strain>
    </source>
</reference>
<feature type="compositionally biased region" description="Basic residues" evidence="1">
    <location>
        <begin position="146"/>
        <end position="155"/>
    </location>
</feature>
<organism evidence="3 4">
    <name type="scientific">Aphanomyces stellatus</name>
    <dbReference type="NCBI Taxonomy" id="120398"/>
    <lineage>
        <taxon>Eukaryota</taxon>
        <taxon>Sar</taxon>
        <taxon>Stramenopiles</taxon>
        <taxon>Oomycota</taxon>
        <taxon>Saprolegniomycetes</taxon>
        <taxon>Saprolegniales</taxon>
        <taxon>Verrucalvaceae</taxon>
        <taxon>Aphanomyces</taxon>
    </lineage>
</organism>
<dbReference type="AlphaFoldDB" id="A0A485LEM7"/>
<evidence type="ECO:0000313" key="4">
    <source>
        <dbReference type="Proteomes" id="UP000332933"/>
    </source>
</evidence>
<accession>A0A485LEM7</accession>
<gene>
    <name evidence="3" type="primary">Aste57867_19997</name>
    <name evidence="2" type="ORF">As57867_019931</name>
    <name evidence="3" type="ORF">ASTE57867_19997</name>
</gene>
<dbReference type="EMBL" id="CAADRA010006753">
    <property type="protein sequence ID" value="VFT96694.1"/>
    <property type="molecule type" value="Genomic_DNA"/>
</dbReference>
<name>A0A485LEM7_9STRA</name>
<dbReference type="EMBL" id="VJMH01006730">
    <property type="protein sequence ID" value="KAF0688377.1"/>
    <property type="molecule type" value="Genomic_DNA"/>
</dbReference>
<feature type="compositionally biased region" description="Basic and acidic residues" evidence="1">
    <location>
        <begin position="85"/>
        <end position="94"/>
    </location>
</feature>
<evidence type="ECO:0000313" key="3">
    <source>
        <dbReference type="EMBL" id="VFT96694.1"/>
    </source>
</evidence>
<evidence type="ECO:0000313" key="2">
    <source>
        <dbReference type="EMBL" id="KAF0688377.1"/>
    </source>
</evidence>
<reference evidence="2" key="2">
    <citation type="submission" date="2019-06" db="EMBL/GenBank/DDBJ databases">
        <title>Genomics analysis of Aphanomyces spp. identifies a new class of oomycete effector associated with host adaptation.</title>
        <authorList>
            <person name="Gaulin E."/>
        </authorList>
    </citation>
    <scope>NUCLEOTIDE SEQUENCE</scope>
    <source>
        <strain evidence="2">CBS 578.67</strain>
    </source>
</reference>
<feature type="compositionally biased region" description="Basic residues" evidence="1">
    <location>
        <begin position="102"/>
        <end position="111"/>
    </location>
</feature>
<proteinExistence type="predicted"/>
<feature type="region of interest" description="Disordered" evidence="1">
    <location>
        <begin position="85"/>
        <end position="155"/>
    </location>
</feature>
<sequence length="155" mass="17727">MSGAAFELAEELAALEALTARLQAKSREDPLEYLVNTVRRYEYFESQSEDRRAYYRAVHRMHRKVLDLFRSRGDYLGFLSSERHSVRRELDRVTRGGGPPPRHPHHNGGPKRARDSPPPSHNGKRPRDEAGPSSSWRRPPDDARATAHHHPVSCT</sequence>
<protein>
    <submittedName>
        <fullName evidence="3">Aste57867_19997 protein</fullName>
    </submittedName>
</protein>
<keyword evidence="4" id="KW-1185">Reference proteome</keyword>
<dbReference type="Proteomes" id="UP000332933">
    <property type="component" value="Unassembled WGS sequence"/>
</dbReference>
<evidence type="ECO:0000256" key="1">
    <source>
        <dbReference type="SAM" id="MobiDB-lite"/>
    </source>
</evidence>